<evidence type="ECO:0000256" key="6">
    <source>
        <dbReference type="ARBA" id="ARBA00022989"/>
    </source>
</evidence>
<feature type="transmembrane region" description="Helical" evidence="10">
    <location>
        <begin position="1849"/>
        <end position="1872"/>
    </location>
</feature>
<feature type="transmembrane region" description="Helical" evidence="10">
    <location>
        <begin position="1705"/>
        <end position="1724"/>
    </location>
</feature>
<sequence length="1949" mass="223863">MQLIISLKLNDNIAAIKHVVLILTMLVQLYLYCYAGDQLENVTGRIAYSAYDSPWYDFDVKIMKDLPMVMLRGKLPHQTTAGKFLPMNLFSFKEILKATEMIRHCNGHEDAMDAFLLSSSSIISLVKLLLHRVYWRQKSILVESVIHDWTYVKNSRFRDIMLKYARIGRLGSSIFFCLGCASVVSFVSSVVLANINLPWTSEKHIYNETNEKKLMLAAYCTFGKYYTSFFTYCAVEVLQFVQILVNGISQCGNDGFFFDLTMHMCGQFAILRMNFNTLGCDEFSCCSKLDILLKRHYRLVYLSHYLERAFTLVILAQILMSVVVLCVEGFLLLLSLEINDVLTAAKHGVFIISLLVQLFLYCFAGQTLEFQSKKLAYAIYESPWYTFDVNVMKNLPLIILRAASPQQLTAGKFVAINFMTFKEILKASASYLSVLRVMIKTTSPGMKTNWNSGMDYGFSMIRTVMWIVGVWPLHQDDIICTFRWIIIFIEQSLAMICLLIELFINCGDTKDALEVFLVMEAHLHSWINIVFARIYMKKIAVNVTSAIDDWSTSSIEKQSYLIMTGYARIGRIITMSQLMIGFIAAVVYFPTIFFGNRQQVVIIGNNTEALWNFAIPSTCLFRGVSYSIYKALFLIQVLQAFILYTAECSSDCFFFVITMHLCGQLKLLRIRFIELFGKSSNERNHYRNILGSWIRRHYKLIILAKNIEDTFNLNVLLRLSITTIFIAVSGTRVIMSIKNHDYANVAKSMVFVQFYIVQSFLFTHAGETLRKQSESIVLAIYSTTWHKLPPSVVKDFIFIMMRTKIPLQLYYLNPMASERWKDDVAYAITPFKLVAWSIGIWPLQVRNAYSLIRYVFGIFSAVLLIVIPCFEIYLGCTDAETSIDCLMLIFCGILGVLKIIWFRIYAKNLANNYSSAMKDYLTIENTKERAIMRKHAFMGRTLCCLILGFAYFSSIMYGLIAILDEYKHVNITNEGNDALFLNITLHVCGQVKILRANFLNFDIRSPHIYNRFNVLIERHKYLIKLARQLAEMISFVLLIELFLISILLCIMVEKSSPFCNFRNIFFYFEVYLGCTDAETSVDCLMLICCAILGVLKAIWFRIYAKNLATNYRSVMDDYLTIENIKERAIMRKHAFMGRTLCCLVLGFGCFSSIMYGLNAILNGYKHVNITKDTMLEYPVPSKCFMKYLNVPVRMHKIFCIIDVIALILASIANQGNDALFLNATLHICGQMKILRANFLNFDIKDLHIYDRFNVLIERHKYLIKLARELAEMISFVLLIELFIISILLCIMGFQLILQLGFQFILALKDNDTAMAAKSIMVQSTFLSQLMLYSFVGDYLKSQMEEVGLCIYQNTWYDFPAKLTRNLIFVIMRSESPVTLRAGHFIVVNLSTYMSILKASITYLSVLRSTIVILPSMEFHMGCTNTEQNIDSLMLACCGLLGVFKIICFRIYAKNLTDNYSSARNDYLTIKNAEYRAIMRKHAFMGRILSCFMVCFAYISVVIYSLIPLLGEDLVDDQDIQINRTNEDIVLDYPMPSRCALEYLHVPRSMYEFICIFEFIVLILTSTCNHGNDSLFLNITLHLCGQVKILKADFVNFVVSRFQFILALKAHNVVVIGKSALVLCTSLTQLSIYSFVGDHLKSQMEEIGLFIYQSSWYDFPTKLARNLIFIIMRTRSPAKLLAGNFVVVNLYSYYVLMASERWKNDIAYAMTPFKLLTWPLGIWPLQVYNIYSLIRCVLVTCCMVLSHIIVILPSMEFHMGCTNTEQNIDGLMLACCGVLGVLKTICFRIYAKNLTNNYSSARNDYLTIKNTEYRAIMRKHAFIGRILSCFMVCFSYISFQFILALKTHNVVVMGKSVMVLCTFLTQLSIYSFVGDHLKSQMEEVGFFIYQSNWFDLPTKLARNLIFIIMRTRSPAKLLAGNFIVVNLATYMSILKTSISYLSVLRVMIET</sequence>
<evidence type="ECO:0000256" key="9">
    <source>
        <dbReference type="ARBA" id="ARBA00023224"/>
    </source>
</evidence>
<keyword evidence="7 10" id="KW-0472">Membrane</keyword>
<feature type="transmembrane region" description="Helical" evidence="10">
    <location>
        <begin position="855"/>
        <end position="874"/>
    </location>
</feature>
<keyword evidence="3" id="KW-0716">Sensory transduction</keyword>
<feature type="transmembrane region" description="Helical" evidence="10">
    <location>
        <begin position="1135"/>
        <end position="1157"/>
    </location>
</feature>
<feature type="transmembrane region" description="Helical" evidence="10">
    <location>
        <begin position="742"/>
        <end position="762"/>
    </location>
</feature>
<name>A0A195E3L8_9HYME</name>
<feature type="transmembrane region" description="Helical" evidence="10">
    <location>
        <begin position="1549"/>
        <end position="1567"/>
    </location>
</feature>
<proteinExistence type="predicted"/>
<feature type="transmembrane region" description="Helical" evidence="10">
    <location>
        <begin position="1821"/>
        <end position="1843"/>
    </location>
</feature>
<feature type="transmembrane region" description="Helical" evidence="10">
    <location>
        <begin position="1731"/>
        <end position="1750"/>
    </location>
</feature>
<evidence type="ECO:0000313" key="12">
    <source>
        <dbReference type="Proteomes" id="UP000078492"/>
    </source>
</evidence>
<dbReference type="EMBL" id="KQ979685">
    <property type="protein sequence ID" value="KYN19770.1"/>
    <property type="molecule type" value="Genomic_DNA"/>
</dbReference>
<accession>A0A195E3L8</accession>
<feature type="transmembrane region" description="Helical" evidence="10">
    <location>
        <begin position="12"/>
        <end position="32"/>
    </location>
</feature>
<keyword evidence="2" id="KW-1003">Cell membrane</keyword>
<feature type="transmembrane region" description="Helical" evidence="10">
    <location>
        <begin position="485"/>
        <end position="504"/>
    </location>
</feature>
<dbReference type="PANTHER" id="PTHR21137:SF35">
    <property type="entry name" value="ODORANT RECEPTOR 19A-RELATED"/>
    <property type="match status" value="1"/>
</dbReference>
<dbReference type="GO" id="GO:0004984">
    <property type="term" value="F:olfactory receptor activity"/>
    <property type="evidence" value="ECO:0007669"/>
    <property type="project" value="InterPro"/>
</dbReference>
<feature type="transmembrane region" description="Helical" evidence="10">
    <location>
        <begin position="942"/>
        <end position="963"/>
    </location>
</feature>
<evidence type="ECO:0000256" key="8">
    <source>
        <dbReference type="ARBA" id="ARBA00023170"/>
    </source>
</evidence>
<feature type="transmembrane region" description="Helical" evidence="10">
    <location>
        <begin position="1316"/>
        <end position="1335"/>
    </location>
</feature>
<evidence type="ECO:0000256" key="7">
    <source>
        <dbReference type="ARBA" id="ARBA00023136"/>
    </source>
</evidence>
<keyword evidence="12" id="KW-1185">Reference proteome</keyword>
<feature type="transmembrane region" description="Helical" evidence="10">
    <location>
        <begin position="1432"/>
        <end position="1452"/>
    </location>
</feature>
<dbReference type="InterPro" id="IPR004117">
    <property type="entry name" value="7tm6_olfct_rcpt"/>
</dbReference>
<evidence type="ECO:0000256" key="2">
    <source>
        <dbReference type="ARBA" id="ARBA00022475"/>
    </source>
</evidence>
<keyword evidence="6 10" id="KW-1133">Transmembrane helix</keyword>
<protein>
    <submittedName>
        <fullName evidence="11">Putative odorant receptor 22c</fullName>
    </submittedName>
</protein>
<feature type="transmembrane region" description="Helical" evidence="10">
    <location>
        <begin position="1916"/>
        <end position="1933"/>
    </location>
</feature>
<reference evidence="11 12" key="1">
    <citation type="submission" date="2015-09" db="EMBL/GenBank/DDBJ databases">
        <title>Trachymyrmex cornetzi WGS genome.</title>
        <authorList>
            <person name="Nygaard S."/>
            <person name="Hu H."/>
            <person name="Boomsma J."/>
            <person name="Zhang G."/>
        </authorList>
    </citation>
    <scope>NUCLEOTIDE SEQUENCE [LARGE SCALE GENOMIC DNA]</scope>
    <source>
        <strain evidence="11">Tcor2-1</strain>
        <tissue evidence="11">Whole body</tissue>
    </source>
</reference>
<dbReference type="GO" id="GO:0007165">
    <property type="term" value="P:signal transduction"/>
    <property type="evidence" value="ECO:0007669"/>
    <property type="project" value="UniProtKB-KW"/>
</dbReference>
<dbReference type="Proteomes" id="UP000078492">
    <property type="component" value="Unassembled WGS sequence"/>
</dbReference>
<evidence type="ECO:0000256" key="5">
    <source>
        <dbReference type="ARBA" id="ARBA00022725"/>
    </source>
</evidence>
<comment type="subcellular location">
    <subcellularLocation>
        <location evidence="1">Cell membrane</location>
        <topology evidence="1">Multi-pass membrane protein</topology>
    </subcellularLocation>
</comment>
<evidence type="ECO:0000256" key="4">
    <source>
        <dbReference type="ARBA" id="ARBA00022692"/>
    </source>
</evidence>
<dbReference type="Pfam" id="PF02949">
    <property type="entry name" value="7tm_6"/>
    <property type="match status" value="8"/>
</dbReference>
<feature type="transmembrane region" description="Helical" evidence="10">
    <location>
        <begin position="170"/>
        <end position="193"/>
    </location>
</feature>
<keyword evidence="5" id="KW-0552">Olfaction</keyword>
<evidence type="ECO:0000256" key="10">
    <source>
        <dbReference type="SAM" id="Phobius"/>
    </source>
</evidence>
<feature type="transmembrane region" description="Helical" evidence="10">
    <location>
        <begin position="1677"/>
        <end position="1693"/>
    </location>
</feature>
<keyword evidence="8 11" id="KW-0675">Receptor</keyword>
<feature type="transmembrane region" description="Helical" evidence="10">
    <location>
        <begin position="348"/>
        <end position="368"/>
    </location>
</feature>
<feature type="transmembrane region" description="Helical" evidence="10">
    <location>
        <begin position="456"/>
        <end position="473"/>
    </location>
</feature>
<feature type="transmembrane region" description="Helical" evidence="10">
    <location>
        <begin position="886"/>
        <end position="906"/>
    </location>
</feature>
<evidence type="ECO:0000256" key="1">
    <source>
        <dbReference type="ARBA" id="ARBA00004651"/>
    </source>
</evidence>
<feature type="transmembrane region" description="Helical" evidence="10">
    <location>
        <begin position="1483"/>
        <end position="1506"/>
    </location>
</feature>
<evidence type="ECO:0000256" key="3">
    <source>
        <dbReference type="ARBA" id="ARBA00022606"/>
    </source>
</evidence>
<evidence type="ECO:0000313" key="11">
    <source>
        <dbReference type="EMBL" id="KYN19770.1"/>
    </source>
</evidence>
<dbReference type="GO" id="GO:0005549">
    <property type="term" value="F:odorant binding"/>
    <property type="evidence" value="ECO:0007669"/>
    <property type="project" value="InterPro"/>
</dbReference>
<keyword evidence="4 10" id="KW-0812">Transmembrane</keyword>
<feature type="transmembrane region" description="Helical" evidence="10">
    <location>
        <begin position="1194"/>
        <end position="1212"/>
    </location>
</feature>
<gene>
    <name evidence="11" type="ORF">ALC57_07815</name>
</gene>
<organism evidence="11 12">
    <name type="scientific">Trachymyrmex cornetzi</name>
    <dbReference type="NCBI Taxonomy" id="471704"/>
    <lineage>
        <taxon>Eukaryota</taxon>
        <taxon>Metazoa</taxon>
        <taxon>Ecdysozoa</taxon>
        <taxon>Arthropoda</taxon>
        <taxon>Hexapoda</taxon>
        <taxon>Insecta</taxon>
        <taxon>Pterygota</taxon>
        <taxon>Neoptera</taxon>
        <taxon>Endopterygota</taxon>
        <taxon>Hymenoptera</taxon>
        <taxon>Apocrita</taxon>
        <taxon>Aculeata</taxon>
        <taxon>Formicoidea</taxon>
        <taxon>Formicidae</taxon>
        <taxon>Myrmicinae</taxon>
        <taxon>Trachymyrmex</taxon>
    </lineage>
</organism>
<dbReference type="PANTHER" id="PTHR21137">
    <property type="entry name" value="ODORANT RECEPTOR"/>
    <property type="match status" value="1"/>
</dbReference>
<keyword evidence="9" id="KW-0807">Transducer</keyword>
<feature type="transmembrane region" description="Helical" evidence="10">
    <location>
        <begin position="569"/>
        <end position="589"/>
    </location>
</feature>
<dbReference type="STRING" id="471704.A0A195E3L8"/>
<feature type="transmembrane region" description="Helical" evidence="10">
    <location>
        <begin position="309"/>
        <end position="336"/>
    </location>
</feature>
<feature type="transmembrane region" description="Helical" evidence="10">
    <location>
        <begin position="1032"/>
        <end position="1052"/>
    </location>
</feature>
<feature type="transmembrane region" description="Helical" evidence="10">
    <location>
        <begin position="715"/>
        <end position="735"/>
    </location>
</feature>
<feature type="transmembrane region" description="Helical" evidence="10">
    <location>
        <begin position="641"/>
        <end position="661"/>
    </location>
</feature>
<dbReference type="GO" id="GO:0005886">
    <property type="term" value="C:plasma membrane"/>
    <property type="evidence" value="ECO:0007669"/>
    <property type="project" value="UniProtKB-SubCell"/>
</dbReference>
<feature type="transmembrane region" description="Helical" evidence="10">
    <location>
        <begin position="1272"/>
        <end position="1296"/>
    </location>
</feature>
<feature type="transmembrane region" description="Helical" evidence="10">
    <location>
        <begin position="1770"/>
        <end position="1790"/>
    </location>
</feature>